<dbReference type="PANTHER" id="PTHR42928">
    <property type="entry name" value="TRICARBOXYLATE-BINDING PROTEIN"/>
    <property type="match status" value="1"/>
</dbReference>
<dbReference type="InterPro" id="IPR005064">
    <property type="entry name" value="BUG"/>
</dbReference>
<dbReference type="AlphaFoldDB" id="A0A3A9JLR6"/>
<dbReference type="EMBL" id="RAQU01000004">
    <property type="protein sequence ID" value="RKK06111.1"/>
    <property type="molecule type" value="Genomic_DNA"/>
</dbReference>
<name>A0A3A9JLR6_9PROT</name>
<dbReference type="InParanoid" id="A0A3A9JLR6"/>
<accession>A0A3A9JLR6</accession>
<dbReference type="RefSeq" id="WP_120636433.1">
    <property type="nucleotide sequence ID" value="NZ_RAQU01000004.1"/>
</dbReference>
<dbReference type="PIRSF" id="PIRSF017082">
    <property type="entry name" value="YflP"/>
    <property type="match status" value="1"/>
</dbReference>
<dbReference type="Proteomes" id="UP000274097">
    <property type="component" value="Unassembled WGS sequence"/>
</dbReference>
<sequence length="323" mass="34177">MPFHRRGLLLGGLALPFISRASRAQANWPARTVHVTVPYSPGGGTDVFARLLAEGLRSVVGQSLVVENRVGGNGVIGSQQVSRADADGYSLAVVTNTHTMNKYAMQAVPFDPVTDFTPISLLSSFPMVIAASASAPYKDVAGLIAYAKAHPGEISFGSSEASTSYGGNEFARLAGIKIEEVAYRGGAPLMNDIVAGNLPLGWTSILSAGPYFRNDRVRILAVTSASRSPLQPEIPTAAEAGLPGYGFAGWYGMLGPVGMKPDTAEAIHAANLKAVALPQYRQRFTELGADLKMLGPQDFAAYLRQEDSRWAEASKAGLIKPLQ</sequence>
<keyword evidence="4" id="KW-1185">Reference proteome</keyword>
<dbReference type="EMBL" id="RFLX01000004">
    <property type="protein sequence ID" value="RMI25600.1"/>
    <property type="molecule type" value="Genomic_DNA"/>
</dbReference>
<evidence type="ECO:0000313" key="5">
    <source>
        <dbReference type="Proteomes" id="UP000278036"/>
    </source>
</evidence>
<evidence type="ECO:0000313" key="2">
    <source>
        <dbReference type="EMBL" id="RKK06111.1"/>
    </source>
</evidence>
<comment type="caution">
    <text evidence="2">The sequence shown here is derived from an EMBL/GenBank/DDBJ whole genome shotgun (WGS) entry which is preliminary data.</text>
</comment>
<dbReference type="InterPro" id="IPR042100">
    <property type="entry name" value="Bug_dom1"/>
</dbReference>
<reference evidence="2 5" key="1">
    <citation type="submission" date="2018-09" db="EMBL/GenBank/DDBJ databases">
        <title>Roseomonas sp. nov., isolated from feces of Tibetan antelopes in the Qinghai-Tibet plateau, China.</title>
        <authorList>
            <person name="Tian Z."/>
        </authorList>
    </citation>
    <scope>NUCLEOTIDE SEQUENCE [LARGE SCALE GENOMIC DNA]</scope>
    <source>
        <strain evidence="3 4">Z23</strain>
        <strain evidence="2 5">Z24</strain>
    </source>
</reference>
<evidence type="ECO:0000256" key="1">
    <source>
        <dbReference type="ARBA" id="ARBA00006987"/>
    </source>
</evidence>
<dbReference type="Pfam" id="PF03401">
    <property type="entry name" value="TctC"/>
    <property type="match status" value="1"/>
</dbReference>
<protein>
    <submittedName>
        <fullName evidence="2">Tripartite tricarboxylate transporter substrate binding protein</fullName>
    </submittedName>
</protein>
<evidence type="ECO:0000313" key="4">
    <source>
        <dbReference type="Proteomes" id="UP000274097"/>
    </source>
</evidence>
<proteinExistence type="inferred from homology"/>
<evidence type="ECO:0000313" key="3">
    <source>
        <dbReference type="EMBL" id="RMI25600.1"/>
    </source>
</evidence>
<dbReference type="OrthoDB" id="7374630at2"/>
<dbReference type="CDD" id="cd07012">
    <property type="entry name" value="PBP2_Bug_TTT"/>
    <property type="match status" value="1"/>
</dbReference>
<dbReference type="Gene3D" id="3.40.190.150">
    <property type="entry name" value="Bordetella uptake gene, domain 1"/>
    <property type="match status" value="1"/>
</dbReference>
<organism evidence="2 5">
    <name type="scientific">Teichococcus wenyumeiae</name>
    <dbReference type="NCBI Taxonomy" id="2478470"/>
    <lineage>
        <taxon>Bacteria</taxon>
        <taxon>Pseudomonadati</taxon>
        <taxon>Pseudomonadota</taxon>
        <taxon>Alphaproteobacteria</taxon>
        <taxon>Acetobacterales</taxon>
        <taxon>Roseomonadaceae</taxon>
        <taxon>Roseomonas</taxon>
    </lineage>
</organism>
<dbReference type="Gene3D" id="3.40.190.10">
    <property type="entry name" value="Periplasmic binding protein-like II"/>
    <property type="match status" value="1"/>
</dbReference>
<dbReference type="Proteomes" id="UP000278036">
    <property type="component" value="Unassembled WGS sequence"/>
</dbReference>
<dbReference type="PANTHER" id="PTHR42928:SF5">
    <property type="entry name" value="BLR1237 PROTEIN"/>
    <property type="match status" value="1"/>
</dbReference>
<comment type="similarity">
    <text evidence="1">Belongs to the UPF0065 (bug) family.</text>
</comment>
<gene>
    <name evidence="2" type="ORF">D6Z83_00850</name>
    <name evidence="3" type="ORF">EBE87_07740</name>
</gene>